<comment type="caution">
    <text evidence="3">The sequence shown here is derived from an EMBL/GenBank/DDBJ whole genome shotgun (WGS) entry which is preliminary data.</text>
</comment>
<comment type="similarity">
    <text evidence="1">Belongs to the AHA1 family.</text>
</comment>
<dbReference type="SUPFAM" id="SSF55961">
    <property type="entry name" value="Bet v1-like"/>
    <property type="match status" value="1"/>
</dbReference>
<reference evidence="3 4" key="1">
    <citation type="submission" date="2018-01" db="EMBL/GenBank/DDBJ databases">
        <title>A novel member of the phylum Bacteroidetes isolated from glacier ice.</title>
        <authorList>
            <person name="Liu Q."/>
            <person name="Xin Y.-H."/>
        </authorList>
    </citation>
    <scope>NUCLEOTIDE SEQUENCE [LARGE SCALE GENOMIC DNA]</scope>
    <source>
        <strain evidence="3 4">RB1R16</strain>
    </source>
</reference>
<dbReference type="Proteomes" id="UP000239872">
    <property type="component" value="Unassembled WGS sequence"/>
</dbReference>
<protein>
    <recommendedName>
        <fullName evidence="2">Activator of Hsp90 ATPase homologue 1/2-like C-terminal domain-containing protein</fullName>
    </recommendedName>
</protein>
<dbReference type="Gene3D" id="3.30.530.20">
    <property type="match status" value="1"/>
</dbReference>
<dbReference type="AlphaFoldDB" id="A0A2S7SU39"/>
<accession>A0A2S7SU39</accession>
<dbReference type="InterPro" id="IPR023393">
    <property type="entry name" value="START-like_dom_sf"/>
</dbReference>
<gene>
    <name evidence="3" type="ORF">CJD36_010655</name>
</gene>
<dbReference type="EMBL" id="PPSL01000003">
    <property type="protein sequence ID" value="PQJ10430.1"/>
    <property type="molecule type" value="Genomic_DNA"/>
</dbReference>
<proteinExistence type="inferred from homology"/>
<sequence length="134" mass="15188">MAFDFELEIFLSGKPARTMQLLTDPELIRKWSGEEGIAEPKEGGKFEMFDGWVTGKVLKAEEKELVVTWLPGDWEAGTPPSEVHFLLKPYGAGTLVKLKHTGFPSEKESDSHKSGWSDFYFDPMEDFMLIIDKS</sequence>
<feature type="domain" description="Activator of Hsp90 ATPase homologue 1/2-like C-terminal" evidence="2">
    <location>
        <begin position="20"/>
        <end position="125"/>
    </location>
</feature>
<keyword evidence="4" id="KW-1185">Reference proteome</keyword>
<evidence type="ECO:0000313" key="3">
    <source>
        <dbReference type="EMBL" id="PQJ10430.1"/>
    </source>
</evidence>
<dbReference type="Pfam" id="PF08327">
    <property type="entry name" value="AHSA1"/>
    <property type="match status" value="1"/>
</dbReference>
<evidence type="ECO:0000256" key="1">
    <source>
        <dbReference type="ARBA" id="ARBA00006817"/>
    </source>
</evidence>
<evidence type="ECO:0000259" key="2">
    <source>
        <dbReference type="Pfam" id="PF08327"/>
    </source>
</evidence>
<evidence type="ECO:0000313" key="4">
    <source>
        <dbReference type="Proteomes" id="UP000239872"/>
    </source>
</evidence>
<organism evidence="3 4">
    <name type="scientific">Flavipsychrobacter stenotrophus</name>
    <dbReference type="NCBI Taxonomy" id="2077091"/>
    <lineage>
        <taxon>Bacteria</taxon>
        <taxon>Pseudomonadati</taxon>
        <taxon>Bacteroidota</taxon>
        <taxon>Chitinophagia</taxon>
        <taxon>Chitinophagales</taxon>
        <taxon>Chitinophagaceae</taxon>
        <taxon>Flavipsychrobacter</taxon>
    </lineage>
</organism>
<dbReference type="RefSeq" id="WP_105039158.1">
    <property type="nucleotide sequence ID" value="NZ_PPSL01000003.1"/>
</dbReference>
<name>A0A2S7SU39_9BACT</name>
<dbReference type="OrthoDB" id="2355173at2"/>
<dbReference type="InterPro" id="IPR013538">
    <property type="entry name" value="ASHA1/2-like_C"/>
</dbReference>